<evidence type="ECO:0000256" key="1">
    <source>
        <dbReference type="SAM" id="MobiDB-lite"/>
    </source>
</evidence>
<accession>A0AAD7NIQ3</accession>
<comment type="caution">
    <text evidence="2">The sequence shown here is derived from an EMBL/GenBank/DDBJ whole genome shotgun (WGS) entry which is preliminary data.</text>
</comment>
<dbReference type="Proteomes" id="UP001215598">
    <property type="component" value="Unassembled WGS sequence"/>
</dbReference>
<proteinExistence type="predicted"/>
<organism evidence="2 3">
    <name type="scientific">Mycena metata</name>
    <dbReference type="NCBI Taxonomy" id="1033252"/>
    <lineage>
        <taxon>Eukaryota</taxon>
        <taxon>Fungi</taxon>
        <taxon>Dikarya</taxon>
        <taxon>Basidiomycota</taxon>
        <taxon>Agaricomycotina</taxon>
        <taxon>Agaricomycetes</taxon>
        <taxon>Agaricomycetidae</taxon>
        <taxon>Agaricales</taxon>
        <taxon>Marasmiineae</taxon>
        <taxon>Mycenaceae</taxon>
        <taxon>Mycena</taxon>
    </lineage>
</organism>
<feature type="compositionally biased region" description="Gly residues" evidence="1">
    <location>
        <begin position="201"/>
        <end position="211"/>
    </location>
</feature>
<name>A0AAD7NIQ3_9AGAR</name>
<sequence length="237" mass="26253">MLRHYARENDGSAAFSVFFFLFLVSWRRGRTQHALVFPLCSPRAWMSGAARGDSDLPTFACGGERRRGLRLRFGLWFFCCQAMQALFHRVAVALLVCMCARLPRGGGEYHDDPRWRRAVVEGPSSRAETVLVDDVHTSSASAAGGFVLTVVSFTRPNFSLFPLAPCFVDLHANKKSSHTMTDLVSLMSRLVDAHLDAGGGQYGVGGGGGRTGDLREARLQHRRRRRRRGGQDRAVRG</sequence>
<keyword evidence="3" id="KW-1185">Reference proteome</keyword>
<dbReference type="AlphaFoldDB" id="A0AAD7NIQ3"/>
<protein>
    <submittedName>
        <fullName evidence="2">Uncharacterized protein</fullName>
    </submittedName>
</protein>
<evidence type="ECO:0000313" key="2">
    <source>
        <dbReference type="EMBL" id="KAJ7762145.1"/>
    </source>
</evidence>
<gene>
    <name evidence="2" type="ORF">B0H16DRAFT_528440</name>
</gene>
<reference evidence="2" key="1">
    <citation type="submission" date="2023-03" db="EMBL/GenBank/DDBJ databases">
        <title>Massive genome expansion in bonnet fungi (Mycena s.s.) driven by repeated elements and novel gene families across ecological guilds.</title>
        <authorList>
            <consortium name="Lawrence Berkeley National Laboratory"/>
            <person name="Harder C.B."/>
            <person name="Miyauchi S."/>
            <person name="Viragh M."/>
            <person name="Kuo A."/>
            <person name="Thoen E."/>
            <person name="Andreopoulos B."/>
            <person name="Lu D."/>
            <person name="Skrede I."/>
            <person name="Drula E."/>
            <person name="Henrissat B."/>
            <person name="Morin E."/>
            <person name="Kohler A."/>
            <person name="Barry K."/>
            <person name="LaButti K."/>
            <person name="Morin E."/>
            <person name="Salamov A."/>
            <person name="Lipzen A."/>
            <person name="Mereny Z."/>
            <person name="Hegedus B."/>
            <person name="Baldrian P."/>
            <person name="Stursova M."/>
            <person name="Weitz H."/>
            <person name="Taylor A."/>
            <person name="Grigoriev I.V."/>
            <person name="Nagy L.G."/>
            <person name="Martin F."/>
            <person name="Kauserud H."/>
        </authorList>
    </citation>
    <scope>NUCLEOTIDE SEQUENCE</scope>
    <source>
        <strain evidence="2">CBHHK182m</strain>
    </source>
</reference>
<evidence type="ECO:0000313" key="3">
    <source>
        <dbReference type="Proteomes" id="UP001215598"/>
    </source>
</evidence>
<dbReference type="EMBL" id="JARKIB010000033">
    <property type="protein sequence ID" value="KAJ7762145.1"/>
    <property type="molecule type" value="Genomic_DNA"/>
</dbReference>
<feature type="region of interest" description="Disordered" evidence="1">
    <location>
        <begin position="201"/>
        <end position="237"/>
    </location>
</feature>